<dbReference type="PANTHER" id="PTHR10584">
    <property type="entry name" value="SUGAR KINASE"/>
    <property type="match status" value="1"/>
</dbReference>
<keyword evidence="3 5" id="KW-0418">Kinase</keyword>
<evidence type="ECO:0000313" key="6">
    <source>
        <dbReference type="Proteomes" id="UP001321582"/>
    </source>
</evidence>
<dbReference type="SUPFAM" id="SSF53613">
    <property type="entry name" value="Ribokinase-like"/>
    <property type="match status" value="1"/>
</dbReference>
<dbReference type="GO" id="GO:0006355">
    <property type="term" value="P:regulation of DNA-templated transcription"/>
    <property type="evidence" value="ECO:0007669"/>
    <property type="project" value="InterPro"/>
</dbReference>
<comment type="similarity">
    <text evidence="1">Belongs to the carbohydrate kinase PfkB family.</text>
</comment>
<dbReference type="KEGG" id="haby:HLVA_20150"/>
<accession>A0AAU9D5W0</accession>
<dbReference type="InterPro" id="IPR011991">
    <property type="entry name" value="ArsR-like_HTH"/>
</dbReference>
<dbReference type="RefSeq" id="WP_307904336.1">
    <property type="nucleotide sequence ID" value="NZ_AP027059.1"/>
</dbReference>
<dbReference type="InterPro" id="IPR002173">
    <property type="entry name" value="Carboh/pur_kinase_PfkB_CS"/>
</dbReference>
<dbReference type="PROSITE" id="PS50943">
    <property type="entry name" value="HTH_CROC1"/>
    <property type="match status" value="1"/>
</dbReference>
<dbReference type="AlphaFoldDB" id="A0AAU9D5W0"/>
<protein>
    <submittedName>
        <fullName evidence="5">Carbohydrate kinase</fullName>
    </submittedName>
</protein>
<dbReference type="InterPro" id="IPR011611">
    <property type="entry name" value="PfkB_dom"/>
</dbReference>
<dbReference type="InterPro" id="IPR036388">
    <property type="entry name" value="WH-like_DNA-bd_sf"/>
</dbReference>
<dbReference type="GO" id="GO:0005829">
    <property type="term" value="C:cytosol"/>
    <property type="evidence" value="ECO:0007669"/>
    <property type="project" value="TreeGrafter"/>
</dbReference>
<keyword evidence="2" id="KW-0808">Transferase</keyword>
<dbReference type="SUPFAM" id="SSF46785">
    <property type="entry name" value="Winged helix' DNA-binding domain"/>
    <property type="match status" value="1"/>
</dbReference>
<dbReference type="GO" id="GO:0003677">
    <property type="term" value="F:DNA binding"/>
    <property type="evidence" value="ECO:0007669"/>
    <property type="project" value="InterPro"/>
</dbReference>
<gene>
    <name evidence="5" type="ORF">HLVA_20150</name>
</gene>
<keyword evidence="6" id="KW-1185">Reference proteome</keyword>
<dbReference type="InterPro" id="IPR029056">
    <property type="entry name" value="Ribokinase-like"/>
</dbReference>
<dbReference type="GO" id="GO:0006796">
    <property type="term" value="P:phosphate-containing compound metabolic process"/>
    <property type="evidence" value="ECO:0007669"/>
    <property type="project" value="UniProtKB-ARBA"/>
</dbReference>
<dbReference type="InterPro" id="IPR036390">
    <property type="entry name" value="WH_DNA-bd_sf"/>
</dbReference>
<evidence type="ECO:0000256" key="2">
    <source>
        <dbReference type="ARBA" id="ARBA00022679"/>
    </source>
</evidence>
<proteinExistence type="inferred from homology"/>
<feature type="domain" description="HTH cro/C1-type" evidence="4">
    <location>
        <begin position="9"/>
        <end position="32"/>
    </location>
</feature>
<reference evidence="5 6" key="1">
    <citation type="submission" date="2022-11" db="EMBL/GenBank/DDBJ databases">
        <title>Haliovirga abyssi gen. nov., sp. nov., a mesophilic fermentative bacterium isolated from the Iheya North hydrothermal field and the proposal of Haliovirgaceae fam. nov.</title>
        <authorList>
            <person name="Miyazaki U."/>
            <person name="Tame A."/>
            <person name="Miyazaki J."/>
            <person name="Takai K."/>
            <person name="Sawayama S."/>
            <person name="Kitajima M."/>
            <person name="Okamoto A."/>
            <person name="Nakagawa S."/>
        </authorList>
    </citation>
    <scope>NUCLEOTIDE SEQUENCE [LARGE SCALE GENOMIC DNA]</scope>
    <source>
        <strain evidence="5 6">IC12</strain>
    </source>
</reference>
<evidence type="ECO:0000256" key="3">
    <source>
        <dbReference type="ARBA" id="ARBA00022777"/>
    </source>
</evidence>
<dbReference type="PANTHER" id="PTHR10584:SF166">
    <property type="entry name" value="RIBOKINASE"/>
    <property type="match status" value="1"/>
</dbReference>
<dbReference type="EMBL" id="AP027059">
    <property type="protein sequence ID" value="BDU51446.1"/>
    <property type="molecule type" value="Genomic_DNA"/>
</dbReference>
<evidence type="ECO:0000259" key="4">
    <source>
        <dbReference type="PROSITE" id="PS50943"/>
    </source>
</evidence>
<dbReference type="PRINTS" id="PR00990">
    <property type="entry name" value="RIBOKINASE"/>
</dbReference>
<dbReference type="PROSITE" id="PS00583">
    <property type="entry name" value="PFKB_KINASES_1"/>
    <property type="match status" value="1"/>
</dbReference>
<dbReference type="Proteomes" id="UP001321582">
    <property type="component" value="Chromosome"/>
</dbReference>
<organism evidence="5 6">
    <name type="scientific">Haliovirga abyssi</name>
    <dbReference type="NCBI Taxonomy" id="2996794"/>
    <lineage>
        <taxon>Bacteria</taxon>
        <taxon>Fusobacteriati</taxon>
        <taxon>Fusobacteriota</taxon>
        <taxon>Fusobacteriia</taxon>
        <taxon>Fusobacteriales</taxon>
        <taxon>Haliovirgaceae</taxon>
        <taxon>Haliovirga</taxon>
    </lineage>
</organism>
<sequence>MTNRENQILEEIRKNPLISQKELAEKLGITRSGAAVHISNLIKKGYITGKGYIVRENPYVCVVGGANIDIYGFPFKKLIKNDSNPGAIKLALGGVGRNISENLVKLGIDTNLITVLGDDIYADNITEHSREVGIKIENSLIMKNSNSSTYLSILDENGNMDVAIAAMDIFENMNVEFIKTKDKIIKNSNLCVIDTNIPKETIEYIVKEFSGDTEFLLDTVSTSKAMKIKDIIGYFQIIKPNKIEAEILTGIKIKTDSDLKKAGDIFINKGVKTVIITLGEDGVYYQNEEKSGIFKTKKVKMVNASGAGDAFAAGLAYSHINSLDIYESVKFSAMASIVAISSEETINPKLSVEEIHKIERELER</sequence>
<dbReference type="Pfam" id="PF00294">
    <property type="entry name" value="PfkB"/>
    <property type="match status" value="1"/>
</dbReference>
<dbReference type="Gene3D" id="1.10.10.10">
    <property type="entry name" value="Winged helix-like DNA-binding domain superfamily/Winged helix DNA-binding domain"/>
    <property type="match status" value="1"/>
</dbReference>
<dbReference type="CDD" id="cd00090">
    <property type="entry name" value="HTH_ARSR"/>
    <property type="match status" value="1"/>
</dbReference>
<evidence type="ECO:0000256" key="1">
    <source>
        <dbReference type="ARBA" id="ARBA00010688"/>
    </source>
</evidence>
<dbReference type="InterPro" id="IPR002139">
    <property type="entry name" value="Ribo/fructo_kinase"/>
</dbReference>
<dbReference type="InterPro" id="IPR012318">
    <property type="entry name" value="HTH_CRP"/>
</dbReference>
<evidence type="ECO:0000313" key="5">
    <source>
        <dbReference type="EMBL" id="BDU51446.1"/>
    </source>
</evidence>
<dbReference type="CDD" id="cd01941">
    <property type="entry name" value="YeiC_kinase_like"/>
    <property type="match status" value="1"/>
</dbReference>
<dbReference type="InterPro" id="IPR001387">
    <property type="entry name" value="Cro/C1-type_HTH"/>
</dbReference>
<dbReference type="SMART" id="SM00419">
    <property type="entry name" value="HTH_CRP"/>
    <property type="match status" value="1"/>
</dbReference>
<dbReference type="Pfam" id="PF13412">
    <property type="entry name" value="HTH_24"/>
    <property type="match status" value="1"/>
</dbReference>
<dbReference type="Gene3D" id="3.40.1190.20">
    <property type="match status" value="1"/>
</dbReference>
<name>A0AAU9D5W0_9FUSO</name>
<dbReference type="GO" id="GO:0016301">
    <property type="term" value="F:kinase activity"/>
    <property type="evidence" value="ECO:0007669"/>
    <property type="project" value="UniProtKB-KW"/>
</dbReference>